<keyword evidence="2" id="KW-1185">Reference proteome</keyword>
<dbReference type="HOGENOM" id="CLU_2952575_0_0_11"/>
<name>L1MDR5_9CORY</name>
<organism evidence="1 2">
    <name type="scientific">Corynebacterium durum F0235</name>
    <dbReference type="NCBI Taxonomy" id="1035195"/>
    <lineage>
        <taxon>Bacteria</taxon>
        <taxon>Bacillati</taxon>
        <taxon>Actinomycetota</taxon>
        <taxon>Actinomycetes</taxon>
        <taxon>Mycobacteriales</taxon>
        <taxon>Corynebacteriaceae</taxon>
        <taxon>Corynebacterium</taxon>
    </lineage>
</organism>
<gene>
    <name evidence="1" type="ORF">HMPREF9997_01823</name>
</gene>
<protein>
    <submittedName>
        <fullName evidence="1">Uncharacterized protein</fullName>
    </submittedName>
</protein>
<evidence type="ECO:0000313" key="1">
    <source>
        <dbReference type="EMBL" id="EKX89352.1"/>
    </source>
</evidence>
<comment type="caution">
    <text evidence="1">The sequence shown here is derived from an EMBL/GenBank/DDBJ whole genome shotgun (WGS) entry which is preliminary data.</text>
</comment>
<dbReference type="EMBL" id="AMEM01000024">
    <property type="protein sequence ID" value="EKX89352.1"/>
    <property type="molecule type" value="Genomic_DNA"/>
</dbReference>
<sequence length="59" mass="6908">MICPCWKTPAHRSSTEHNYTVFVRRVYKCSALHNVLMPKHENRRFLGLGISKLACKQLH</sequence>
<evidence type="ECO:0000313" key="2">
    <source>
        <dbReference type="Proteomes" id="UP000010445"/>
    </source>
</evidence>
<dbReference type="AlphaFoldDB" id="L1MDR5"/>
<accession>L1MDR5</accession>
<reference evidence="1 2" key="1">
    <citation type="submission" date="2012-05" db="EMBL/GenBank/DDBJ databases">
        <authorList>
            <person name="Weinstock G."/>
            <person name="Sodergren E."/>
            <person name="Lobos E.A."/>
            <person name="Fulton L."/>
            <person name="Fulton R."/>
            <person name="Courtney L."/>
            <person name="Fronick C."/>
            <person name="O'Laughlin M."/>
            <person name="Godfrey J."/>
            <person name="Wilson R.M."/>
            <person name="Miner T."/>
            <person name="Farmer C."/>
            <person name="Delehaunty K."/>
            <person name="Cordes M."/>
            <person name="Minx P."/>
            <person name="Tomlinson C."/>
            <person name="Chen J."/>
            <person name="Wollam A."/>
            <person name="Pepin K.H."/>
            <person name="Bhonagiri V."/>
            <person name="Zhang X."/>
            <person name="Suruliraj S."/>
            <person name="Warren W."/>
            <person name="Mitreva M."/>
            <person name="Mardis E.R."/>
            <person name="Wilson R.K."/>
        </authorList>
    </citation>
    <scope>NUCLEOTIDE SEQUENCE [LARGE SCALE GENOMIC DNA]</scope>
    <source>
        <strain evidence="1 2">F0235</strain>
    </source>
</reference>
<proteinExistence type="predicted"/>
<dbReference type="Proteomes" id="UP000010445">
    <property type="component" value="Unassembled WGS sequence"/>
</dbReference>